<protein>
    <submittedName>
        <fullName evidence="2">Uncharacterized protein</fullName>
    </submittedName>
</protein>
<dbReference type="OrthoDB" id="303668at2759"/>
<proteinExistence type="predicted"/>
<reference evidence="2" key="1">
    <citation type="submission" date="2021-01" db="EMBL/GenBank/DDBJ databases">
        <authorList>
            <consortium name="Genoscope - CEA"/>
            <person name="William W."/>
        </authorList>
    </citation>
    <scope>NUCLEOTIDE SEQUENCE</scope>
</reference>
<comment type="caution">
    <text evidence="2">The sequence shown here is derived from an EMBL/GenBank/DDBJ whole genome shotgun (WGS) entry which is preliminary data.</text>
</comment>
<gene>
    <name evidence="2" type="ORF">PSON_ATCC_30995.1.T1730003</name>
</gene>
<dbReference type="AlphaFoldDB" id="A0A8S1RIH9"/>
<evidence type="ECO:0000313" key="3">
    <source>
        <dbReference type="Proteomes" id="UP000692954"/>
    </source>
</evidence>
<sequence>MNQQKGLDEQTLKENLSRLSNLMTIQKKCKLDQKPELQNKMTKNSLFMNLKFFQKPQGQNDDVPKNIKVPETTSTQSQTPKTIIKKQMHRPQSMAVFKQISEFRELQHQESLIQQEFSHYKDWIGLSVVDRNEIFQKKKQQKIKKLQEEKEQEILRVCTFKPKLSQQIKYQNPQSWIISKSYLDLHKQKQNYNDKLY</sequence>
<dbReference type="EMBL" id="CAJJDN010000173">
    <property type="protein sequence ID" value="CAD8127082.1"/>
    <property type="molecule type" value="Genomic_DNA"/>
</dbReference>
<feature type="region of interest" description="Disordered" evidence="1">
    <location>
        <begin position="68"/>
        <end position="88"/>
    </location>
</feature>
<evidence type="ECO:0000256" key="1">
    <source>
        <dbReference type="SAM" id="MobiDB-lite"/>
    </source>
</evidence>
<feature type="compositionally biased region" description="Polar residues" evidence="1">
    <location>
        <begin position="71"/>
        <end position="81"/>
    </location>
</feature>
<evidence type="ECO:0000313" key="2">
    <source>
        <dbReference type="EMBL" id="CAD8127082.1"/>
    </source>
</evidence>
<organism evidence="2 3">
    <name type="scientific">Paramecium sonneborni</name>
    <dbReference type="NCBI Taxonomy" id="65129"/>
    <lineage>
        <taxon>Eukaryota</taxon>
        <taxon>Sar</taxon>
        <taxon>Alveolata</taxon>
        <taxon>Ciliophora</taxon>
        <taxon>Intramacronucleata</taxon>
        <taxon>Oligohymenophorea</taxon>
        <taxon>Peniculida</taxon>
        <taxon>Parameciidae</taxon>
        <taxon>Paramecium</taxon>
    </lineage>
</organism>
<accession>A0A8S1RIH9</accession>
<name>A0A8S1RIH9_9CILI</name>
<keyword evidence="3" id="KW-1185">Reference proteome</keyword>
<dbReference type="Proteomes" id="UP000692954">
    <property type="component" value="Unassembled WGS sequence"/>
</dbReference>